<reference evidence="9" key="1">
    <citation type="journal article" date="2013" name="Science">
        <title>The Amborella genome and the evolution of flowering plants.</title>
        <authorList>
            <consortium name="Amborella Genome Project"/>
        </authorList>
    </citation>
    <scope>NUCLEOTIDE SEQUENCE [LARGE SCALE GENOMIC DNA]</scope>
</reference>
<dbReference type="SUPFAM" id="SSF49785">
    <property type="entry name" value="Galactose-binding domain-like"/>
    <property type="match status" value="1"/>
</dbReference>
<dbReference type="InterPro" id="IPR008979">
    <property type="entry name" value="Galactose-bd-like_sf"/>
</dbReference>
<keyword evidence="2" id="KW-0134">Cell wall</keyword>
<dbReference type="EMBL" id="KI397523">
    <property type="protein sequence ID" value="ERM93958.1"/>
    <property type="molecule type" value="Genomic_DNA"/>
</dbReference>
<dbReference type="FunFam" id="2.60.120.260:FF:000031">
    <property type="entry name" value="DUF642 family protein"/>
    <property type="match status" value="1"/>
</dbReference>
<feature type="signal peptide" evidence="6">
    <location>
        <begin position="1"/>
        <end position="21"/>
    </location>
</feature>
<dbReference type="AlphaFoldDB" id="W1NEV9"/>
<evidence type="ECO:0000256" key="2">
    <source>
        <dbReference type="ARBA" id="ARBA00022512"/>
    </source>
</evidence>
<dbReference type="Gene3D" id="2.60.120.260">
    <property type="entry name" value="Galactose-binding domain-like"/>
    <property type="match status" value="2"/>
</dbReference>
<evidence type="ECO:0000256" key="4">
    <source>
        <dbReference type="ARBA" id="ARBA00022729"/>
    </source>
</evidence>
<keyword evidence="5" id="KW-0325">Glycoprotein</keyword>
<evidence type="ECO:0000313" key="9">
    <source>
        <dbReference type="Proteomes" id="UP000017836"/>
    </source>
</evidence>
<name>W1NEV9_AMBTC</name>
<comment type="subcellular location">
    <subcellularLocation>
        <location evidence="1">Secreted</location>
        <location evidence="1">Cell wall</location>
    </subcellularLocation>
</comment>
<dbReference type="HOGENOM" id="CLU_040251_0_0_1"/>
<evidence type="ECO:0000256" key="5">
    <source>
        <dbReference type="ARBA" id="ARBA00023180"/>
    </source>
</evidence>
<evidence type="ECO:0000313" key="8">
    <source>
        <dbReference type="EMBL" id="ERM93958.1"/>
    </source>
</evidence>
<dbReference type="PANTHER" id="PTHR31265">
    <property type="entry name" value="OS02G0527500 PROTEIN-RELATED"/>
    <property type="match status" value="1"/>
</dbReference>
<dbReference type="Pfam" id="PF04862">
    <property type="entry name" value="DUF642"/>
    <property type="match status" value="2"/>
</dbReference>
<dbReference type="eggNOG" id="ENOG502QRP6">
    <property type="taxonomic scope" value="Eukaryota"/>
</dbReference>
<evidence type="ECO:0000256" key="1">
    <source>
        <dbReference type="ARBA" id="ARBA00004191"/>
    </source>
</evidence>
<evidence type="ECO:0000256" key="3">
    <source>
        <dbReference type="ARBA" id="ARBA00022525"/>
    </source>
</evidence>
<dbReference type="GO" id="GO:0009505">
    <property type="term" value="C:plant-type cell wall"/>
    <property type="evidence" value="ECO:0000318"/>
    <property type="project" value="GO_Central"/>
</dbReference>
<dbReference type="InterPro" id="IPR006946">
    <property type="entry name" value="DGR2-like_dom"/>
</dbReference>
<feature type="domain" description="DUF642" evidence="7">
    <location>
        <begin position="196"/>
        <end position="363"/>
    </location>
</feature>
<evidence type="ECO:0000256" key="6">
    <source>
        <dbReference type="SAM" id="SignalP"/>
    </source>
</evidence>
<proteinExistence type="predicted"/>
<sequence length="372" mass="40120">MAFFSFFFSLGVLLCFSCVSAFSDGLLPNGNFEKAPSHSSLKGSVVIGKNSLPDWEIGGAVEYVKSGQKSGDLMLVIPEGFAAVRLGSDAFIRQRVSVNKGELYALTLSAARTCASDEKLNVTVSTDSIRDSGLISVQTIYNAKGWDSYAWAFLAESSEIGVFIGDPGQDEDPACGSVVDAVALKVLHPPKANRGNLLKNGDFEEGPYFLPNNLDGVLIPPNQIDRNSPLPGWTILSLKSVRYIDSPHFSVPEGRKAVELLAGKESIISQTATTVPKAYYVLTFLVGDANNTCKGSMAVEAYAGRGSLKVDYESKGLGGFKRAKLVFVALEKVTRFVFYSTFYMTRTDDLSSLCGPVIDDVRLVPLGKAKHH</sequence>
<organism evidence="8 9">
    <name type="scientific">Amborella trichopoda</name>
    <dbReference type="NCBI Taxonomy" id="13333"/>
    <lineage>
        <taxon>Eukaryota</taxon>
        <taxon>Viridiplantae</taxon>
        <taxon>Streptophyta</taxon>
        <taxon>Embryophyta</taxon>
        <taxon>Tracheophyta</taxon>
        <taxon>Spermatophyta</taxon>
        <taxon>Magnoliopsida</taxon>
        <taxon>Amborellales</taxon>
        <taxon>Amborellaceae</taxon>
        <taxon>Amborella</taxon>
    </lineage>
</organism>
<feature type="domain" description="DUF642" evidence="7">
    <location>
        <begin position="25"/>
        <end position="185"/>
    </location>
</feature>
<dbReference type="PANTHER" id="PTHR31265:SF3">
    <property type="entry name" value="OS02G0205200 PROTEIN"/>
    <property type="match status" value="1"/>
</dbReference>
<dbReference type="Gramene" id="ERM93958">
    <property type="protein sequence ID" value="ERM93958"/>
    <property type="gene ID" value="AMTR_s00264p00012960"/>
</dbReference>
<gene>
    <name evidence="8" type="ORF">AMTR_s00264p00012960</name>
</gene>
<keyword evidence="9" id="KW-1185">Reference proteome</keyword>
<dbReference type="Proteomes" id="UP000017836">
    <property type="component" value="Unassembled WGS sequence"/>
</dbReference>
<dbReference type="InterPro" id="IPR052437">
    <property type="entry name" value="Pectin_Meth_Modulator"/>
</dbReference>
<keyword evidence="4 6" id="KW-0732">Signal</keyword>
<keyword evidence="3" id="KW-0964">Secreted</keyword>
<dbReference type="OMA" id="ANNECKG"/>
<protein>
    <recommendedName>
        <fullName evidence="7">DUF642 domain-containing protein</fullName>
    </recommendedName>
</protein>
<feature type="chain" id="PRO_5004806597" description="DUF642 domain-containing protein" evidence="6">
    <location>
        <begin position="22"/>
        <end position="372"/>
    </location>
</feature>
<accession>W1NEV9</accession>
<evidence type="ECO:0000259" key="7">
    <source>
        <dbReference type="Pfam" id="PF04862"/>
    </source>
</evidence>
<dbReference type="GO" id="GO:0030234">
    <property type="term" value="F:enzyme regulator activity"/>
    <property type="evidence" value="ECO:0000318"/>
    <property type="project" value="GO_Central"/>
</dbReference>